<evidence type="ECO:0000313" key="3">
    <source>
        <dbReference type="Proteomes" id="UP000235347"/>
    </source>
</evidence>
<dbReference type="RefSeq" id="WP_102612508.1">
    <property type="nucleotide sequence ID" value="NZ_CADIKD010000018.1"/>
</dbReference>
<proteinExistence type="predicted"/>
<accession>A0A2N7VJ19</accession>
<dbReference type="InterPro" id="IPR021551">
    <property type="entry name" value="DUF3005"/>
</dbReference>
<evidence type="ECO:0000256" key="1">
    <source>
        <dbReference type="SAM" id="MobiDB-lite"/>
    </source>
</evidence>
<dbReference type="EMBL" id="PNYB01000031">
    <property type="protein sequence ID" value="PMS17156.1"/>
    <property type="molecule type" value="Genomic_DNA"/>
</dbReference>
<dbReference type="Pfam" id="PF11448">
    <property type="entry name" value="DUF3005"/>
    <property type="match status" value="1"/>
</dbReference>
<dbReference type="Proteomes" id="UP000235347">
    <property type="component" value="Unassembled WGS sequence"/>
</dbReference>
<dbReference type="AlphaFoldDB" id="A0A2N7VJ19"/>
<gene>
    <name evidence="2" type="ORF">C0Z19_24960</name>
</gene>
<sequence length="190" mass="20262">MENAQNNPTQSQQNEIAAKSPAKTPAAGDMPDAETQAREFGNNKRATSAQSVAAKDPAPLPSIEHGTRDADSPDPVARANARIVSVDNAGMAASDDTVDTDGKGLEARRDASIWQDNVINSNASLENNIPVRAQGLVDFDSRPGGNVPIITTRDGWRVAYHGTVDVKRRNGSRAEQVFTLERTGKGYTHG</sequence>
<keyword evidence="3" id="KW-1185">Reference proteome</keyword>
<protein>
    <submittedName>
        <fullName evidence="2">2-oxoglutarate dehydrogenase</fullName>
    </submittedName>
</protein>
<evidence type="ECO:0000313" key="2">
    <source>
        <dbReference type="EMBL" id="PMS17156.1"/>
    </source>
</evidence>
<comment type="caution">
    <text evidence="2">The sequence shown here is derived from an EMBL/GenBank/DDBJ whole genome shotgun (WGS) entry which is preliminary data.</text>
</comment>
<feature type="region of interest" description="Disordered" evidence="1">
    <location>
        <begin position="1"/>
        <end position="75"/>
    </location>
</feature>
<reference evidence="2 3" key="1">
    <citation type="submission" date="2018-01" db="EMBL/GenBank/DDBJ databases">
        <title>Whole genome analyses suggest that Burkholderia sensu lato contains two further novel genera in the rhizoxinica-symbiotica group Mycetohabitans gen. nov., and Trinickia gen. nov.: implications for the evolution of diazotrophy and nodulation in the Burkholderiaceae.</title>
        <authorList>
            <person name="Estrada-de los Santos P."/>
            <person name="Palmer M."/>
            <person name="Chavez-Ramirez B."/>
            <person name="Beukes C."/>
            <person name="Steenkamp E.T."/>
            <person name="Hirsch A.M."/>
            <person name="Manyaka P."/>
            <person name="Maluk M."/>
            <person name="Lafos M."/>
            <person name="Crook M."/>
            <person name="Gross E."/>
            <person name="Simon M.F."/>
            <person name="Bueno dos Reis Junior F."/>
            <person name="Poole P.S."/>
            <person name="Venter S.N."/>
            <person name="James E.K."/>
        </authorList>
    </citation>
    <scope>NUCLEOTIDE SEQUENCE [LARGE SCALE GENOMIC DNA]</scope>
    <source>
        <strain evidence="2 3">GP25-8</strain>
    </source>
</reference>
<organism evidence="2 3">
    <name type="scientific">Trinickia soli</name>
    <dbReference type="NCBI Taxonomy" id="380675"/>
    <lineage>
        <taxon>Bacteria</taxon>
        <taxon>Pseudomonadati</taxon>
        <taxon>Pseudomonadota</taxon>
        <taxon>Betaproteobacteria</taxon>
        <taxon>Burkholderiales</taxon>
        <taxon>Burkholderiaceae</taxon>
        <taxon>Trinickia</taxon>
    </lineage>
</organism>
<feature type="compositionally biased region" description="Polar residues" evidence="1">
    <location>
        <begin position="1"/>
        <end position="15"/>
    </location>
</feature>
<name>A0A2N7VJ19_9BURK</name>